<gene>
    <name evidence="2" type="ORF">G1H19_06185</name>
</gene>
<organism evidence="2 3">
    <name type="scientific">Goekera deserti</name>
    <dbReference type="NCBI Taxonomy" id="2497753"/>
    <lineage>
        <taxon>Bacteria</taxon>
        <taxon>Bacillati</taxon>
        <taxon>Actinomycetota</taxon>
        <taxon>Actinomycetes</taxon>
        <taxon>Geodermatophilales</taxon>
        <taxon>Geodermatophilaceae</taxon>
        <taxon>Goekera</taxon>
    </lineage>
</organism>
<dbReference type="InterPro" id="IPR025159">
    <property type="entry name" value="AbiEi_N"/>
</dbReference>
<reference evidence="2 3" key="1">
    <citation type="submission" date="2020-02" db="EMBL/GenBank/DDBJ databases">
        <title>The whole genome sequence of CPCC 205119.</title>
        <authorList>
            <person name="Jiang Z."/>
        </authorList>
    </citation>
    <scope>NUCLEOTIDE SEQUENCE [LARGE SCALE GENOMIC DNA]</scope>
    <source>
        <strain evidence="2 3">CPCC 205119</strain>
    </source>
</reference>
<sequence length="338" mass="36892">MDPVIETALRRHSGVFAAADALAAGMDRNAIAALVHSGDWRRVRYGVYTTRALWQEHAMAGSLHLLECAAVIRRLGRRQSVVSHASAARLHGLVVPESAGQGVWLTDPVQFRSGRGYRIRRAPVPQHEVVLLDRLSATAVPRTLADVGREWDVVDTVVAADDALADGRLSTADLTAAALGQTHWVGAGRAARAFSLARVGAHSPHETRTRLAFHAAGLPEPVLQAAVLVGNRLLAVLDMLWPDEGVFAECDGRIKYDEPWRGRSPAEVAWAEKRRQDDLMDLDLRGVRIAPADLFSPLPGKLARLRTLLAAPRPIARPHYRVEQWRGGVRMGRQPAAS</sequence>
<accession>A0A7K3WBA1</accession>
<name>A0A7K3WBA1_9ACTN</name>
<evidence type="ECO:0000259" key="1">
    <source>
        <dbReference type="Pfam" id="PF13338"/>
    </source>
</evidence>
<evidence type="ECO:0000313" key="3">
    <source>
        <dbReference type="Proteomes" id="UP000470470"/>
    </source>
</evidence>
<feature type="domain" description="AbiEi antitoxin N-terminal" evidence="1">
    <location>
        <begin position="7"/>
        <end position="48"/>
    </location>
</feature>
<dbReference type="EMBL" id="JAAGWK010000009">
    <property type="protein sequence ID" value="NEL53596.1"/>
    <property type="molecule type" value="Genomic_DNA"/>
</dbReference>
<keyword evidence="3" id="KW-1185">Reference proteome</keyword>
<dbReference type="RefSeq" id="WP_152728533.1">
    <property type="nucleotide sequence ID" value="NZ_JAABOZ010000002.1"/>
</dbReference>
<protein>
    <submittedName>
        <fullName evidence="2">Type IV toxin-antitoxin system AbiEi family antitoxin domain-containing protein</fullName>
    </submittedName>
</protein>
<dbReference type="AlphaFoldDB" id="A0A7K3WBA1"/>
<proteinExistence type="predicted"/>
<comment type="caution">
    <text evidence="2">The sequence shown here is derived from an EMBL/GenBank/DDBJ whole genome shotgun (WGS) entry which is preliminary data.</text>
</comment>
<dbReference type="Pfam" id="PF13338">
    <property type="entry name" value="AbiEi_4"/>
    <property type="match status" value="1"/>
</dbReference>
<evidence type="ECO:0000313" key="2">
    <source>
        <dbReference type="EMBL" id="NEL53596.1"/>
    </source>
</evidence>
<dbReference type="Proteomes" id="UP000470470">
    <property type="component" value="Unassembled WGS sequence"/>
</dbReference>